<dbReference type="AlphaFoldDB" id="A0A835CJK5"/>
<proteinExistence type="predicted"/>
<comment type="caution">
    <text evidence="8">The sequence shown here is derived from an EMBL/GenBank/DDBJ whole genome shotgun (WGS) entry which is preliminary data.</text>
</comment>
<keyword evidence="1" id="KW-0479">Metal-binding</keyword>
<dbReference type="Gene3D" id="3.30.60.90">
    <property type="match status" value="1"/>
</dbReference>
<dbReference type="GO" id="GO:0061630">
    <property type="term" value="F:ubiquitin protein ligase activity"/>
    <property type="evidence" value="ECO:0007669"/>
    <property type="project" value="TreeGrafter"/>
</dbReference>
<feature type="region of interest" description="Disordered" evidence="5">
    <location>
        <begin position="387"/>
        <end position="412"/>
    </location>
</feature>
<dbReference type="OrthoDB" id="6270329at2759"/>
<dbReference type="PANTHER" id="PTHR15898:SF13">
    <property type="entry name" value="BIFUNCTIONAL APOPTOSIS REGULATOR"/>
    <property type="match status" value="1"/>
</dbReference>
<dbReference type="InterPro" id="IPR000433">
    <property type="entry name" value="Znf_ZZ"/>
</dbReference>
<dbReference type="SUPFAM" id="SSF57850">
    <property type="entry name" value="RING/U-box"/>
    <property type="match status" value="2"/>
</dbReference>
<evidence type="ECO:0000256" key="1">
    <source>
        <dbReference type="ARBA" id="ARBA00022723"/>
    </source>
</evidence>
<dbReference type="PANTHER" id="PTHR15898">
    <property type="entry name" value="BIFUNCTIONAL APOPTOSIS REGULATOR"/>
    <property type="match status" value="1"/>
</dbReference>
<protein>
    <submittedName>
        <fullName evidence="8">E3 ubiquitin-protein ligase PRT1-like isoform X1</fullName>
    </submittedName>
</protein>
<dbReference type="Pfam" id="PF00569">
    <property type="entry name" value="ZZ"/>
    <property type="match status" value="1"/>
</dbReference>
<dbReference type="InterPro" id="IPR017907">
    <property type="entry name" value="Znf_RING_CS"/>
</dbReference>
<accession>A0A835CJK5</accession>
<evidence type="ECO:0000259" key="6">
    <source>
        <dbReference type="PROSITE" id="PS50089"/>
    </source>
</evidence>
<dbReference type="InterPro" id="IPR027370">
    <property type="entry name" value="Znf-RING_euk"/>
</dbReference>
<evidence type="ECO:0000256" key="4">
    <source>
        <dbReference type="PROSITE-ProRule" id="PRU00228"/>
    </source>
</evidence>
<gene>
    <name evidence="8" type="ORF">G2W53_002451</name>
</gene>
<evidence type="ECO:0000313" key="8">
    <source>
        <dbReference type="EMBL" id="KAF7845546.1"/>
    </source>
</evidence>
<keyword evidence="3" id="KW-0862">Zinc</keyword>
<dbReference type="PROSITE" id="PS50135">
    <property type="entry name" value="ZF_ZZ_2"/>
    <property type="match status" value="1"/>
</dbReference>
<dbReference type="InterPro" id="IPR001841">
    <property type="entry name" value="Znf_RING"/>
</dbReference>
<organism evidence="8 9">
    <name type="scientific">Senna tora</name>
    <dbReference type="NCBI Taxonomy" id="362788"/>
    <lineage>
        <taxon>Eukaryota</taxon>
        <taxon>Viridiplantae</taxon>
        <taxon>Streptophyta</taxon>
        <taxon>Embryophyta</taxon>
        <taxon>Tracheophyta</taxon>
        <taxon>Spermatophyta</taxon>
        <taxon>Magnoliopsida</taxon>
        <taxon>eudicotyledons</taxon>
        <taxon>Gunneridae</taxon>
        <taxon>Pentapetalae</taxon>
        <taxon>rosids</taxon>
        <taxon>fabids</taxon>
        <taxon>Fabales</taxon>
        <taxon>Fabaceae</taxon>
        <taxon>Caesalpinioideae</taxon>
        <taxon>Cassia clade</taxon>
        <taxon>Senna</taxon>
    </lineage>
</organism>
<feature type="compositionally biased region" description="Acidic residues" evidence="5">
    <location>
        <begin position="392"/>
        <end position="406"/>
    </location>
</feature>
<keyword evidence="9" id="KW-1185">Reference proteome</keyword>
<dbReference type="SMART" id="SM00184">
    <property type="entry name" value="RING"/>
    <property type="match status" value="1"/>
</dbReference>
<evidence type="ECO:0000256" key="2">
    <source>
        <dbReference type="ARBA" id="ARBA00022771"/>
    </source>
</evidence>
<evidence type="ECO:0000256" key="3">
    <source>
        <dbReference type="ARBA" id="ARBA00022833"/>
    </source>
</evidence>
<dbReference type="FunFam" id="3.30.60.90:FF:000014">
    <property type="entry name" value="E3 ubiquitin-protein ligase PRT1"/>
    <property type="match status" value="1"/>
</dbReference>
<feature type="domain" description="RING-type" evidence="6">
    <location>
        <begin position="193"/>
        <end position="231"/>
    </location>
</feature>
<sequence length="454" mass="51218">MALQGTEDSKNHTNLSDNEQEEFSDSFVCCVCLDLLYKPIVLCKAALFSIRHPYYHFPTICQMLHFLLMKMYPIAYKRREKQTLEEEKKTGYYSPQFDVDDYTSGSKAKVDHPGSSSSCNTINLVSNPLKAGSSASMEQSGLATHEQAEGTTCSQHISDGTPESIVTLSVKDKNLPQNKHCGQQKITVADVTCEACQQLLFHPVVLNCGHVYCESCILNLADEMLRCQICQSPHPRGFPKVCLELDHFLEEQFPEEYAKQRDAVQLRHIKDKLESPSSCSLDNDKKGQSIAWWSDPHSKVHIGVGCDFCGMYPIVGDRYRCKDCKEKIGFDLCGDCYKSRSKLPGRFNQQHTSEHQFELIRINVIHNIMRLVTGQLGDGSIDNVPLEHLDFTSDDPNDDDGEDTQNDSEVGFGWRIQDEPASSLRGLCDLSIEDRDFLEVSVEDSPLDQWIPLL</sequence>
<dbReference type="InterPro" id="IPR013083">
    <property type="entry name" value="Znf_RING/FYVE/PHD"/>
</dbReference>
<dbReference type="InterPro" id="IPR043145">
    <property type="entry name" value="Znf_ZZ_sf"/>
</dbReference>
<dbReference type="PROSITE" id="PS50089">
    <property type="entry name" value="ZF_RING_2"/>
    <property type="match status" value="1"/>
</dbReference>
<dbReference type="GO" id="GO:0043161">
    <property type="term" value="P:proteasome-mediated ubiquitin-dependent protein catabolic process"/>
    <property type="evidence" value="ECO:0007669"/>
    <property type="project" value="TreeGrafter"/>
</dbReference>
<dbReference type="GO" id="GO:0008270">
    <property type="term" value="F:zinc ion binding"/>
    <property type="evidence" value="ECO:0007669"/>
    <property type="project" value="UniProtKB-KW"/>
</dbReference>
<dbReference type="EMBL" id="JAAIUW010000001">
    <property type="protein sequence ID" value="KAF7845546.1"/>
    <property type="molecule type" value="Genomic_DNA"/>
</dbReference>
<dbReference type="PROSITE" id="PS00518">
    <property type="entry name" value="ZF_RING_1"/>
    <property type="match status" value="1"/>
</dbReference>
<dbReference type="Pfam" id="PF13445">
    <property type="entry name" value="zf-RING_UBOX"/>
    <property type="match status" value="1"/>
</dbReference>
<evidence type="ECO:0000259" key="7">
    <source>
        <dbReference type="PROSITE" id="PS50135"/>
    </source>
</evidence>
<keyword evidence="2 4" id="KW-0863">Zinc-finger</keyword>
<reference evidence="8" key="1">
    <citation type="submission" date="2020-09" db="EMBL/GenBank/DDBJ databases">
        <title>Genome-Enabled Discovery of Anthraquinone Biosynthesis in Senna tora.</title>
        <authorList>
            <person name="Kang S.-H."/>
            <person name="Pandey R.P."/>
            <person name="Lee C.-M."/>
            <person name="Sim J.-S."/>
            <person name="Jeong J.-T."/>
            <person name="Choi B.-S."/>
            <person name="Jung M."/>
            <person name="Ginzburg D."/>
            <person name="Zhao K."/>
            <person name="Won S.Y."/>
            <person name="Oh T.-J."/>
            <person name="Yu Y."/>
            <person name="Kim N.-H."/>
            <person name="Lee O.R."/>
            <person name="Lee T.-H."/>
            <person name="Bashyal P."/>
            <person name="Kim T.-S."/>
            <person name="Lee W.-H."/>
            <person name="Kawkins C."/>
            <person name="Kim C.-K."/>
            <person name="Kim J.S."/>
            <person name="Ahn B.O."/>
            <person name="Rhee S.Y."/>
            <person name="Sohng J.K."/>
        </authorList>
    </citation>
    <scope>NUCLEOTIDE SEQUENCE</scope>
    <source>
        <tissue evidence="8">Leaf</tissue>
    </source>
</reference>
<dbReference type="Proteomes" id="UP000634136">
    <property type="component" value="Unassembled WGS sequence"/>
</dbReference>
<evidence type="ECO:0000313" key="9">
    <source>
        <dbReference type="Proteomes" id="UP000634136"/>
    </source>
</evidence>
<dbReference type="FunFam" id="3.30.40.10:FF:000605">
    <property type="entry name" value="E3 ubiquitin-protein ligase PRT1"/>
    <property type="match status" value="1"/>
</dbReference>
<name>A0A835CJK5_9FABA</name>
<evidence type="ECO:0000256" key="5">
    <source>
        <dbReference type="SAM" id="MobiDB-lite"/>
    </source>
</evidence>
<dbReference type="Gene3D" id="3.30.40.10">
    <property type="entry name" value="Zinc/RING finger domain, C3HC4 (zinc finger)"/>
    <property type="match status" value="1"/>
</dbReference>
<feature type="domain" description="ZZ-type" evidence="7">
    <location>
        <begin position="301"/>
        <end position="365"/>
    </location>
</feature>